<accession>A0A8W8KUP3</accession>
<reference evidence="1" key="1">
    <citation type="submission" date="2022-08" db="UniProtKB">
        <authorList>
            <consortium name="EnsemblMetazoa"/>
        </authorList>
    </citation>
    <scope>IDENTIFICATION</scope>
    <source>
        <strain evidence="1">05x7-T-G4-1.051#20</strain>
    </source>
</reference>
<evidence type="ECO:0000313" key="1">
    <source>
        <dbReference type="EnsemblMetazoa" id="G25107.1:cds"/>
    </source>
</evidence>
<dbReference type="Proteomes" id="UP000005408">
    <property type="component" value="Unassembled WGS sequence"/>
</dbReference>
<proteinExistence type="predicted"/>
<dbReference type="AlphaFoldDB" id="A0A8W8KUP3"/>
<dbReference type="EnsemblMetazoa" id="G25107.1">
    <property type="protein sequence ID" value="G25107.1:cds"/>
    <property type="gene ID" value="G25107"/>
</dbReference>
<organism evidence="1 2">
    <name type="scientific">Magallana gigas</name>
    <name type="common">Pacific oyster</name>
    <name type="synonym">Crassostrea gigas</name>
    <dbReference type="NCBI Taxonomy" id="29159"/>
    <lineage>
        <taxon>Eukaryota</taxon>
        <taxon>Metazoa</taxon>
        <taxon>Spiralia</taxon>
        <taxon>Lophotrochozoa</taxon>
        <taxon>Mollusca</taxon>
        <taxon>Bivalvia</taxon>
        <taxon>Autobranchia</taxon>
        <taxon>Pteriomorphia</taxon>
        <taxon>Ostreida</taxon>
        <taxon>Ostreoidea</taxon>
        <taxon>Ostreidae</taxon>
        <taxon>Magallana</taxon>
    </lineage>
</organism>
<sequence length="226" mass="25479">MYATMTGKHGRSERVSKISDQCVPSLELDGEILERIVEGCEDKHDHVELRSRASSASKDQCSRGLRLPVATPLASSTMIETVSEHQESGCSCESVYTWTINEDEEDYILEDSYMKDIELHMYEDEAPESYPSKFQRTSTKAKLSPVNVNAQEVPNNCCHTKEPKEKKDASKKPIAILKNLLRMKKSKDSGPDGNATAFNKRNILKKMRQFNDVTSDRSNVQTLAMI</sequence>
<keyword evidence="2" id="KW-1185">Reference proteome</keyword>
<evidence type="ECO:0000313" key="2">
    <source>
        <dbReference type="Proteomes" id="UP000005408"/>
    </source>
</evidence>
<name>A0A8W8KUP3_MAGGI</name>
<protein>
    <submittedName>
        <fullName evidence="1">Uncharacterized protein</fullName>
    </submittedName>
</protein>